<keyword evidence="12" id="KW-1185">Reference proteome</keyword>
<evidence type="ECO:0000256" key="6">
    <source>
        <dbReference type="ARBA" id="ARBA00029447"/>
    </source>
</evidence>
<dbReference type="SMART" id="SM00283">
    <property type="entry name" value="MA"/>
    <property type="match status" value="1"/>
</dbReference>
<feature type="transmembrane region" description="Helical" evidence="8">
    <location>
        <begin position="33"/>
        <end position="53"/>
    </location>
</feature>
<keyword evidence="5 7" id="KW-0807">Transducer</keyword>
<evidence type="ECO:0000313" key="12">
    <source>
        <dbReference type="Proteomes" id="UP000283255"/>
    </source>
</evidence>
<feature type="domain" description="Methyl-accepting transducer" evidence="9">
    <location>
        <begin position="365"/>
        <end position="601"/>
    </location>
</feature>
<accession>A0A418YHV7</accession>
<dbReference type="InterPro" id="IPR004089">
    <property type="entry name" value="MCPsignal_dom"/>
</dbReference>
<dbReference type="SMART" id="SM01358">
    <property type="entry name" value="HBM"/>
    <property type="match status" value="1"/>
</dbReference>
<dbReference type="InterPro" id="IPR003660">
    <property type="entry name" value="HAMP_dom"/>
</dbReference>
<evidence type="ECO:0000256" key="1">
    <source>
        <dbReference type="ARBA" id="ARBA00004141"/>
    </source>
</evidence>
<comment type="similarity">
    <text evidence="6">Belongs to the methyl-accepting chemotaxis (MCP) protein family.</text>
</comment>
<dbReference type="PRINTS" id="PR00260">
    <property type="entry name" value="CHEMTRNSDUCR"/>
</dbReference>
<dbReference type="Gene3D" id="1.10.287.950">
    <property type="entry name" value="Methyl-accepting chemotaxis protein"/>
    <property type="match status" value="1"/>
</dbReference>
<dbReference type="SUPFAM" id="SSF58104">
    <property type="entry name" value="Methyl-accepting chemotaxis protein (MCP) signaling domain"/>
    <property type="match status" value="1"/>
</dbReference>
<dbReference type="InterPro" id="IPR032255">
    <property type="entry name" value="HBM"/>
</dbReference>
<gene>
    <name evidence="11" type="ORF">D1Z90_04725</name>
</gene>
<comment type="subcellular location">
    <subcellularLocation>
        <location evidence="1">Membrane</location>
        <topology evidence="1">Multi-pass membrane protein</topology>
    </subcellularLocation>
</comment>
<sequence>MRLYSHFSFKFVTSIRLIDDKKGCRFMYIKHKLIASIAITLVGLVALAIMIAVETNQLEDISHTALEAEQLQTNMLKLRRSEKDFLSRNDLKYKARFLEDYATTEQSINYLIQYYNDHNLDATGINNTLTAMRSYKEQFVALTELKEELGLTPKTGLYGSLRKAAHGAEQSFKDTSDYKALADYLMLRRFEKDFMLRQDIKYVGRFNKLIDTMIAGANGATKQNLTVYKKDFNAFVTGIEKMGLTAYDGLIGKLRATIHQADESLEHLESEVGAYIVSETASTKTQAYIIVLVISFIIVALNIYLSNSIIKPLMRLDSAIREINQTKDLSKRANITSKDEIGSVANNFDNMLTSFQHLIQEVNGAVDTLSSAAEQLSHNANETQSGIDNQLQETEMVATAVTEMGSTIEEIASNTEAAASKAEVTNTNAIDGRESVEQTLSKINTLADKLTDSAAAVSDLEDESQTIGQVLDVIKGIAEQTNLLALNAAIEAARAGEQGRGFAVVADEVRNLAMRTQESTQEITKIIDSLQGRTATIVDLINICHNQGKESSEQAQQAGALLEQITSDVTNISDTSIQVAAAIEEQSSVANEVNRNIVNIRDIAETSNQAAQHTSQASDEILHQAQNLSHSVQQFKV</sequence>
<dbReference type="EMBL" id="QZCH01000003">
    <property type="protein sequence ID" value="RJG49952.1"/>
    <property type="molecule type" value="Genomic_DNA"/>
</dbReference>
<evidence type="ECO:0000259" key="9">
    <source>
        <dbReference type="PROSITE" id="PS50111"/>
    </source>
</evidence>
<feature type="domain" description="HAMP" evidence="10">
    <location>
        <begin position="307"/>
        <end position="360"/>
    </location>
</feature>
<evidence type="ECO:0000256" key="8">
    <source>
        <dbReference type="SAM" id="Phobius"/>
    </source>
</evidence>
<dbReference type="Pfam" id="PF00015">
    <property type="entry name" value="MCPsignal"/>
    <property type="match status" value="1"/>
</dbReference>
<organism evidence="11 12">
    <name type="scientific">Motilimonas pumila</name>
    <dbReference type="NCBI Taxonomy" id="2303987"/>
    <lineage>
        <taxon>Bacteria</taxon>
        <taxon>Pseudomonadati</taxon>
        <taxon>Pseudomonadota</taxon>
        <taxon>Gammaproteobacteria</taxon>
        <taxon>Alteromonadales</taxon>
        <taxon>Alteromonadales genera incertae sedis</taxon>
        <taxon>Motilimonas</taxon>
    </lineage>
</organism>
<dbReference type="PANTHER" id="PTHR32089">
    <property type="entry name" value="METHYL-ACCEPTING CHEMOTAXIS PROTEIN MCPB"/>
    <property type="match status" value="1"/>
</dbReference>
<dbReference type="InterPro" id="IPR004090">
    <property type="entry name" value="Chemotax_Me-accpt_rcpt"/>
</dbReference>
<dbReference type="Proteomes" id="UP000283255">
    <property type="component" value="Unassembled WGS sequence"/>
</dbReference>
<dbReference type="CDD" id="cd11386">
    <property type="entry name" value="MCP_signal"/>
    <property type="match status" value="1"/>
</dbReference>
<dbReference type="Pfam" id="PF00672">
    <property type="entry name" value="HAMP"/>
    <property type="match status" value="1"/>
</dbReference>
<dbReference type="PANTHER" id="PTHR32089:SF119">
    <property type="entry name" value="METHYL-ACCEPTING CHEMOTAXIS PROTEIN CTPL"/>
    <property type="match status" value="1"/>
</dbReference>
<keyword evidence="3 8" id="KW-1133">Transmembrane helix</keyword>
<evidence type="ECO:0000256" key="3">
    <source>
        <dbReference type="ARBA" id="ARBA00022989"/>
    </source>
</evidence>
<proteinExistence type="inferred from homology"/>
<evidence type="ECO:0000259" key="10">
    <source>
        <dbReference type="PROSITE" id="PS50885"/>
    </source>
</evidence>
<reference evidence="11 12" key="2">
    <citation type="submission" date="2019-01" db="EMBL/GenBank/DDBJ databases">
        <title>Motilimonas pumilus sp. nov., isolated from the gut of sea cucumber (Apostichopus japonicus).</title>
        <authorList>
            <person name="Wang F.-Q."/>
            <person name="Ren L.-H."/>
            <person name="Lin Y.-W."/>
            <person name="Sun G.-H."/>
            <person name="Du Z.-J."/>
            <person name="Zhao J.-X."/>
            <person name="Liu X.-J."/>
            <person name="Liu L.-J."/>
        </authorList>
    </citation>
    <scope>NUCLEOTIDE SEQUENCE [LARGE SCALE GENOMIC DNA]</scope>
    <source>
        <strain evidence="11 12">PLHSC7-2</strain>
    </source>
</reference>
<evidence type="ECO:0000313" key="11">
    <source>
        <dbReference type="EMBL" id="RJG49952.1"/>
    </source>
</evidence>
<protein>
    <submittedName>
        <fullName evidence="11">Methyl-accepting chemotaxis protein</fullName>
    </submittedName>
</protein>
<dbReference type="GO" id="GO:0007165">
    <property type="term" value="P:signal transduction"/>
    <property type="evidence" value="ECO:0007669"/>
    <property type="project" value="UniProtKB-KW"/>
</dbReference>
<evidence type="ECO:0000256" key="7">
    <source>
        <dbReference type="PROSITE-ProRule" id="PRU00284"/>
    </source>
</evidence>
<dbReference type="CDD" id="cd06225">
    <property type="entry name" value="HAMP"/>
    <property type="match status" value="1"/>
</dbReference>
<dbReference type="GO" id="GO:0006935">
    <property type="term" value="P:chemotaxis"/>
    <property type="evidence" value="ECO:0007669"/>
    <property type="project" value="InterPro"/>
</dbReference>
<dbReference type="PROSITE" id="PS50885">
    <property type="entry name" value="HAMP"/>
    <property type="match status" value="1"/>
</dbReference>
<dbReference type="SMART" id="SM00304">
    <property type="entry name" value="HAMP"/>
    <property type="match status" value="1"/>
</dbReference>
<reference evidence="11 12" key="1">
    <citation type="submission" date="2018-09" db="EMBL/GenBank/DDBJ databases">
        <authorList>
            <person name="Wang F."/>
        </authorList>
    </citation>
    <scope>NUCLEOTIDE SEQUENCE [LARGE SCALE GENOMIC DNA]</scope>
    <source>
        <strain evidence="11 12">PLHSC7-2</strain>
    </source>
</reference>
<dbReference type="FunFam" id="1.10.287.950:FF:000001">
    <property type="entry name" value="Methyl-accepting chemotaxis sensory transducer"/>
    <property type="match status" value="1"/>
</dbReference>
<evidence type="ECO:0000256" key="2">
    <source>
        <dbReference type="ARBA" id="ARBA00022692"/>
    </source>
</evidence>
<feature type="transmembrane region" description="Helical" evidence="8">
    <location>
        <begin position="287"/>
        <end position="305"/>
    </location>
</feature>
<evidence type="ECO:0000256" key="4">
    <source>
        <dbReference type="ARBA" id="ARBA00023136"/>
    </source>
</evidence>
<dbReference type="PROSITE" id="PS50111">
    <property type="entry name" value="CHEMOTAXIS_TRANSDUC_2"/>
    <property type="match status" value="1"/>
</dbReference>
<name>A0A418YHV7_9GAMM</name>
<keyword evidence="2 8" id="KW-0812">Transmembrane</keyword>
<keyword evidence="4 8" id="KW-0472">Membrane</keyword>
<comment type="caution">
    <text evidence="11">The sequence shown here is derived from an EMBL/GenBank/DDBJ whole genome shotgun (WGS) entry which is preliminary data.</text>
</comment>
<dbReference type="GO" id="GO:0004888">
    <property type="term" value="F:transmembrane signaling receptor activity"/>
    <property type="evidence" value="ECO:0007669"/>
    <property type="project" value="InterPro"/>
</dbReference>
<dbReference type="GO" id="GO:0016020">
    <property type="term" value="C:membrane"/>
    <property type="evidence" value="ECO:0007669"/>
    <property type="project" value="UniProtKB-SubCell"/>
</dbReference>
<evidence type="ECO:0000256" key="5">
    <source>
        <dbReference type="ARBA" id="ARBA00023224"/>
    </source>
</evidence>
<dbReference type="AlphaFoldDB" id="A0A418YHV7"/>